<evidence type="ECO:0000313" key="3">
    <source>
        <dbReference type="Ensembl" id="ENSEEEP00000018979.2"/>
    </source>
</evidence>
<dbReference type="Gene3D" id="3.60.10.10">
    <property type="entry name" value="Endonuclease/exonuclease/phosphatase"/>
    <property type="match status" value="1"/>
</dbReference>
<dbReference type="SUPFAM" id="SSF56219">
    <property type="entry name" value="DNase I-like"/>
    <property type="match status" value="1"/>
</dbReference>
<feature type="region of interest" description="Disordered" evidence="1">
    <location>
        <begin position="57"/>
        <end position="82"/>
    </location>
</feature>
<name>A0A4W4F488_ELEEL</name>
<dbReference type="PANTHER" id="PTHR12121">
    <property type="entry name" value="CARBON CATABOLITE REPRESSOR PROTEIN 4"/>
    <property type="match status" value="1"/>
</dbReference>
<dbReference type="AlphaFoldDB" id="A0A4W4F488"/>
<reference evidence="3" key="3">
    <citation type="submission" date="2020-05" db="EMBL/GenBank/DDBJ databases">
        <title>Electrophorus electricus (electric eel) genome, fEleEle1, primary haplotype.</title>
        <authorList>
            <person name="Myers G."/>
            <person name="Meyer A."/>
            <person name="Fedrigo O."/>
            <person name="Formenti G."/>
            <person name="Rhie A."/>
            <person name="Tracey A."/>
            <person name="Sims Y."/>
            <person name="Jarvis E.D."/>
        </authorList>
    </citation>
    <scope>NUCLEOTIDE SEQUENCE [LARGE SCALE GENOMIC DNA]</scope>
</reference>
<dbReference type="GeneTree" id="ENSGT00940000159057"/>
<accession>A0A4W4F488</accession>
<gene>
    <name evidence="3" type="primary">ANGEL1</name>
</gene>
<evidence type="ECO:0000313" key="4">
    <source>
        <dbReference type="Proteomes" id="UP000314983"/>
    </source>
</evidence>
<dbReference type="Pfam" id="PF03372">
    <property type="entry name" value="Exo_endo_phos"/>
    <property type="match status" value="1"/>
</dbReference>
<evidence type="ECO:0000256" key="1">
    <source>
        <dbReference type="SAM" id="MobiDB-lite"/>
    </source>
</evidence>
<reference evidence="3" key="4">
    <citation type="submission" date="2025-08" db="UniProtKB">
        <authorList>
            <consortium name="Ensembl"/>
        </authorList>
    </citation>
    <scope>IDENTIFICATION</scope>
</reference>
<reference evidence="4" key="2">
    <citation type="journal article" date="2017" name="Sci. Adv.">
        <title>A tail of two voltages: Proteomic comparison of the three electric organs of the electric eel.</title>
        <authorList>
            <person name="Traeger L.L."/>
            <person name="Sabat G."/>
            <person name="Barrett-Wilt G.A."/>
            <person name="Wells G.B."/>
            <person name="Sussman M.R."/>
        </authorList>
    </citation>
    <scope>NUCLEOTIDE SEQUENCE [LARGE SCALE GENOMIC DNA]</scope>
</reference>
<keyword evidence="4" id="KW-1185">Reference proteome</keyword>
<dbReference type="InterPro" id="IPR036691">
    <property type="entry name" value="Endo/exonu/phosph_ase_sf"/>
</dbReference>
<feature type="region of interest" description="Disordered" evidence="1">
    <location>
        <begin position="104"/>
        <end position="150"/>
    </location>
</feature>
<reference evidence="3" key="5">
    <citation type="submission" date="2025-09" db="UniProtKB">
        <authorList>
            <consortium name="Ensembl"/>
        </authorList>
    </citation>
    <scope>IDENTIFICATION</scope>
</reference>
<dbReference type="Proteomes" id="UP000314983">
    <property type="component" value="Chromosome 13"/>
</dbReference>
<feature type="compositionally biased region" description="Basic and acidic residues" evidence="1">
    <location>
        <begin position="104"/>
        <end position="114"/>
    </location>
</feature>
<feature type="compositionally biased region" description="Basic and acidic residues" evidence="1">
    <location>
        <begin position="126"/>
        <end position="135"/>
    </location>
</feature>
<dbReference type="PANTHER" id="PTHR12121:SF28">
    <property type="entry name" value="PROTEIN ANGEL HOMOLOG 1"/>
    <property type="match status" value="1"/>
</dbReference>
<dbReference type="GO" id="GO:0000175">
    <property type="term" value="F:3'-5'-RNA exonuclease activity"/>
    <property type="evidence" value="ECO:0007669"/>
    <property type="project" value="TreeGrafter"/>
</dbReference>
<dbReference type="Ensembl" id="ENSEEET00000019190.2">
    <property type="protein sequence ID" value="ENSEEEP00000018979.2"/>
    <property type="gene ID" value="ENSEEEG00000009302.2"/>
</dbReference>
<dbReference type="InterPro" id="IPR050410">
    <property type="entry name" value="CCR4/nocturin_mRNA_transcr"/>
</dbReference>
<protein>
    <recommendedName>
        <fullName evidence="2">Endonuclease/exonuclease/phosphatase domain-containing protein</fullName>
    </recommendedName>
</protein>
<feature type="compositionally biased region" description="Basic and acidic residues" evidence="1">
    <location>
        <begin position="66"/>
        <end position="80"/>
    </location>
</feature>
<sequence length="769" mass="86549">MIGSLIYYGLYPLTKLIVKVSESWYTSYPTFINGKEVWNGGGAPFRRLNEQQIALLDPWPSTGSEPSERPKPTTQDKRTAMDPLKSISLMNCRDVVGEKNVEQGVLHKDPEKTFSVHLNEPDPESSEEKKEHGDLTEASEARGVPSGKGDHGFKISLVKKKEVVSMIETEMLSTLEWAQMQAGSEGEFCSQEERKLDEGMITMAVSQPTPPSEAMMANNDHSEKLCGFEMNTNSRSEAQVSAHSPVFDLGALLVDSNAQSLNCLPQLPSGPTGWHFPVGLGLSETVHCPSVQFPGMSYYPAFQDANNFQVMWRLWEDLSNDYNHSVAACTDPWSKFEFTVMSYNILAQDLLEANSELYVHCSEDVLAWDSRFPSILKELQTWQPDILCLQEVQENHFLEQLHPALIEMGYNCVYKRRTGTKTDGCALCYHGKRFVQLSVSLLEFRHHDCELLDRDNVGIVLLLQPVAACGQGLEFRPICVANTHLLFNPRRGDVKLAQLAIVLAEMDSVVKKCKVKGRDCEVILCGDLNSIPNMPLYQLIVTGQLYYHGLPAWMVSGQEDLSYKIHHRRLYAPLWPSSLGISDNCQYYDCDSHPKASEDIQYSHDFLRQLRYCQAACVRPPDLEFIPGVTDNAPNPEEKQQFVPRFRNTISHDLNLSSVYSPNLAGTGRCAVTTLHSERGAMVDYIFYSPRWESARDHEGREKGLTLLGRLALLSEADLWSLRGLPNETFPSDHLSLLAKFQLCLPLKVPVSVAHQEVHKWSQFTKPVS</sequence>
<feature type="domain" description="Endonuclease/exonuclease/phosphatase" evidence="2">
    <location>
        <begin position="341"/>
        <end position="734"/>
    </location>
</feature>
<organism evidence="3 4">
    <name type="scientific">Electrophorus electricus</name>
    <name type="common">Electric eel</name>
    <name type="synonym">Gymnotus electricus</name>
    <dbReference type="NCBI Taxonomy" id="8005"/>
    <lineage>
        <taxon>Eukaryota</taxon>
        <taxon>Metazoa</taxon>
        <taxon>Chordata</taxon>
        <taxon>Craniata</taxon>
        <taxon>Vertebrata</taxon>
        <taxon>Euteleostomi</taxon>
        <taxon>Actinopterygii</taxon>
        <taxon>Neopterygii</taxon>
        <taxon>Teleostei</taxon>
        <taxon>Ostariophysi</taxon>
        <taxon>Gymnotiformes</taxon>
        <taxon>Gymnotoidei</taxon>
        <taxon>Gymnotidae</taxon>
        <taxon>Electrophorus</taxon>
    </lineage>
</organism>
<dbReference type="InterPro" id="IPR005135">
    <property type="entry name" value="Endo/exonuclease/phosphatase"/>
</dbReference>
<evidence type="ECO:0000259" key="2">
    <source>
        <dbReference type="Pfam" id="PF03372"/>
    </source>
</evidence>
<reference evidence="4" key="1">
    <citation type="journal article" date="2014" name="Science">
        <title>Nonhuman genetics. Genomic basis for the convergent evolution of electric organs.</title>
        <authorList>
            <person name="Gallant J.R."/>
            <person name="Traeger L.L."/>
            <person name="Volkening J.D."/>
            <person name="Moffett H."/>
            <person name="Chen P.H."/>
            <person name="Novina C.D."/>
            <person name="Phillips G.N.Jr."/>
            <person name="Anand R."/>
            <person name="Wells G.B."/>
            <person name="Pinch M."/>
            <person name="Guth R."/>
            <person name="Unguez G.A."/>
            <person name="Albert J.S."/>
            <person name="Zakon H.H."/>
            <person name="Samanta M.P."/>
            <person name="Sussman M.R."/>
        </authorList>
    </citation>
    <scope>NUCLEOTIDE SEQUENCE [LARGE SCALE GENOMIC DNA]</scope>
</reference>
<proteinExistence type="predicted"/>